<dbReference type="SUPFAM" id="SSF55781">
    <property type="entry name" value="GAF domain-like"/>
    <property type="match status" value="1"/>
</dbReference>
<dbReference type="InterPro" id="IPR002571">
    <property type="entry name" value="HrcA"/>
</dbReference>
<dbReference type="Gene3D" id="3.30.450.40">
    <property type="match status" value="1"/>
</dbReference>
<dbReference type="GO" id="GO:0045892">
    <property type="term" value="P:negative regulation of DNA-templated transcription"/>
    <property type="evidence" value="ECO:0007669"/>
    <property type="project" value="UniProtKB-UniRule"/>
</dbReference>
<comment type="function">
    <text evidence="5">Negative regulator of class I heat shock genes (grpE-dnaK-dnaJ and groELS operons). Prevents heat-shock induction of these operons.</text>
</comment>
<dbReference type="AlphaFoldDB" id="A0A1W1VIP5"/>
<evidence type="ECO:0000256" key="6">
    <source>
        <dbReference type="SAM" id="Coils"/>
    </source>
</evidence>
<feature type="coiled-coil region" evidence="6">
    <location>
        <begin position="92"/>
        <end position="119"/>
    </location>
</feature>
<evidence type="ECO:0000259" key="7">
    <source>
        <dbReference type="Pfam" id="PF01628"/>
    </source>
</evidence>
<keyword evidence="9" id="KW-1185">Reference proteome</keyword>
<evidence type="ECO:0000256" key="1">
    <source>
        <dbReference type="ARBA" id="ARBA00022491"/>
    </source>
</evidence>
<evidence type="ECO:0000256" key="2">
    <source>
        <dbReference type="ARBA" id="ARBA00023015"/>
    </source>
</evidence>
<dbReference type="InterPro" id="IPR021153">
    <property type="entry name" value="HrcA_C"/>
</dbReference>
<protein>
    <recommendedName>
        <fullName evidence="5">Heat-inducible transcription repressor HrcA</fullName>
    </recommendedName>
</protein>
<dbReference type="GO" id="GO:0003677">
    <property type="term" value="F:DNA binding"/>
    <property type="evidence" value="ECO:0007669"/>
    <property type="project" value="InterPro"/>
</dbReference>
<dbReference type="InterPro" id="IPR036390">
    <property type="entry name" value="WH_DNA-bd_sf"/>
</dbReference>
<keyword evidence="6" id="KW-0175">Coiled coil</keyword>
<dbReference type="PANTHER" id="PTHR34824:SF1">
    <property type="entry name" value="HEAT-INDUCIBLE TRANSCRIPTION REPRESSOR HRCA"/>
    <property type="match status" value="1"/>
</dbReference>
<dbReference type="Proteomes" id="UP000192569">
    <property type="component" value="Chromosome I"/>
</dbReference>
<dbReference type="InterPro" id="IPR036388">
    <property type="entry name" value="WH-like_DNA-bd_sf"/>
</dbReference>
<proteinExistence type="inferred from homology"/>
<keyword evidence="3 5" id="KW-0346">Stress response</keyword>
<dbReference type="HAMAP" id="MF_00081">
    <property type="entry name" value="HrcA"/>
    <property type="match status" value="1"/>
</dbReference>
<dbReference type="InterPro" id="IPR029016">
    <property type="entry name" value="GAF-like_dom_sf"/>
</dbReference>
<comment type="similarity">
    <text evidence="5">Belongs to the HrcA family.</text>
</comment>
<dbReference type="PANTHER" id="PTHR34824">
    <property type="entry name" value="HEAT-INDUCIBLE TRANSCRIPTION REPRESSOR HRCA"/>
    <property type="match status" value="1"/>
</dbReference>
<keyword evidence="2 5" id="KW-0805">Transcription regulation</keyword>
<organism evidence="8 9">
    <name type="scientific">Thermanaeromonas toyohensis ToBE</name>
    <dbReference type="NCBI Taxonomy" id="698762"/>
    <lineage>
        <taxon>Bacteria</taxon>
        <taxon>Bacillati</taxon>
        <taxon>Bacillota</taxon>
        <taxon>Clostridia</taxon>
        <taxon>Neomoorellales</taxon>
        <taxon>Neomoorellaceae</taxon>
        <taxon>Thermanaeromonas</taxon>
    </lineage>
</organism>
<dbReference type="Pfam" id="PF01628">
    <property type="entry name" value="HrcA"/>
    <property type="match status" value="1"/>
</dbReference>
<gene>
    <name evidence="5" type="primary">hrcA</name>
    <name evidence="8" type="ORF">SAMN00808754_0741</name>
</gene>
<name>A0A1W1VIP5_9FIRM</name>
<accession>A0A1W1VIP5</accession>
<dbReference type="InterPro" id="IPR023120">
    <property type="entry name" value="WHTH_transcript_rep_HrcA_IDD"/>
</dbReference>
<feature type="domain" description="Heat-inducible transcription repressor HrcA C-terminal" evidence="7">
    <location>
        <begin position="103"/>
        <end position="323"/>
    </location>
</feature>
<reference evidence="8 9" key="1">
    <citation type="submission" date="2017-04" db="EMBL/GenBank/DDBJ databases">
        <authorList>
            <person name="Afonso C.L."/>
            <person name="Miller P.J."/>
            <person name="Scott M.A."/>
            <person name="Spackman E."/>
            <person name="Goraichik I."/>
            <person name="Dimitrov K.M."/>
            <person name="Suarez D.L."/>
            <person name="Swayne D.E."/>
        </authorList>
    </citation>
    <scope>NUCLEOTIDE SEQUENCE [LARGE SCALE GENOMIC DNA]</scope>
    <source>
        <strain evidence="8 9">ToBE</strain>
    </source>
</reference>
<dbReference type="Gene3D" id="3.30.390.60">
    <property type="entry name" value="Heat-inducible transcription repressor hrca homolog, domain 3"/>
    <property type="match status" value="1"/>
</dbReference>
<keyword evidence="4 5" id="KW-0804">Transcription</keyword>
<evidence type="ECO:0000256" key="3">
    <source>
        <dbReference type="ARBA" id="ARBA00023016"/>
    </source>
</evidence>
<evidence type="ECO:0000256" key="4">
    <source>
        <dbReference type="ARBA" id="ARBA00023163"/>
    </source>
</evidence>
<dbReference type="SUPFAM" id="SSF46785">
    <property type="entry name" value="Winged helix' DNA-binding domain"/>
    <property type="match status" value="1"/>
</dbReference>
<dbReference type="Gene3D" id="1.10.10.10">
    <property type="entry name" value="Winged helix-like DNA-binding domain superfamily/Winged helix DNA-binding domain"/>
    <property type="match status" value="1"/>
</dbReference>
<evidence type="ECO:0000256" key="5">
    <source>
        <dbReference type="HAMAP-Rule" id="MF_00081"/>
    </source>
</evidence>
<keyword evidence="1 5" id="KW-0678">Repressor</keyword>
<dbReference type="EMBL" id="LT838272">
    <property type="protein sequence ID" value="SMB92911.1"/>
    <property type="molecule type" value="Genomic_DNA"/>
</dbReference>
<dbReference type="STRING" id="698762.SAMN00808754_0741"/>
<evidence type="ECO:0000313" key="8">
    <source>
        <dbReference type="EMBL" id="SMB92911.1"/>
    </source>
</evidence>
<sequence length="342" mass="38686">MEGRKRKILEAIILDYIATGEPVGSRTIARRYNLGVSPATIRNEMADLEELGLLEQPHTSAGRVPSDLGYRYYVDCLMERHELSQAEKDYIRSRFEQKLGEIEQVLAEATRLLAEMTNLAAVGLGPYQGRAYIRQVQLFHISYGRALLVVVTSNGLVEHHFFTVPRGVSQFELERLSRFLNKRLQGIMLEDLRTGVLNDIYRDLVAEHRELCSLLIELLERLSKLEKEERIFLEGTLNLFEQPEFRDINKVKGLLSILGQAETLRELFAQGPPAGLTIKIGRENKYQGVSNCSVLTVTYEINGEVIGNVGVLGPTRMDYSRTISVLEYVAQNLSRALEKLCG</sequence>
<evidence type="ECO:0000313" key="9">
    <source>
        <dbReference type="Proteomes" id="UP000192569"/>
    </source>
</evidence>
<dbReference type="PIRSF" id="PIRSF005485">
    <property type="entry name" value="HrcA"/>
    <property type="match status" value="1"/>
</dbReference>
<dbReference type="NCBIfam" id="TIGR00331">
    <property type="entry name" value="hrcA"/>
    <property type="match status" value="1"/>
</dbReference>